<protein>
    <submittedName>
        <fullName evidence="1">Uncharacterized protein</fullName>
    </submittedName>
</protein>
<organism evidence="1">
    <name type="scientific">Menopon gallinae</name>
    <name type="common">poultry shaft louse</name>
    <dbReference type="NCBI Taxonomy" id="328185"/>
    <lineage>
        <taxon>Eukaryota</taxon>
        <taxon>Metazoa</taxon>
        <taxon>Ecdysozoa</taxon>
        <taxon>Arthropoda</taxon>
        <taxon>Hexapoda</taxon>
        <taxon>Insecta</taxon>
        <taxon>Pterygota</taxon>
        <taxon>Neoptera</taxon>
        <taxon>Paraneoptera</taxon>
        <taxon>Psocodea</taxon>
        <taxon>Troctomorpha</taxon>
        <taxon>Phthiraptera</taxon>
        <taxon>Amblycera</taxon>
        <taxon>Menoponidae</taxon>
        <taxon>Menopon</taxon>
    </lineage>
</organism>
<evidence type="ECO:0000313" key="1">
    <source>
        <dbReference type="EMBL" id="KAL0269365.1"/>
    </source>
</evidence>
<accession>A0AAW2HIF4</accession>
<sequence length="142" mass="15905">MPQRSGRVDALRTNLVRSMVYKSLDGDDVRVESRASANDIVEEAVIPARELLRVLKKYNSSRDRDLKARKTFWEFMHPRSSEAGASLEMPLKMRVGDFFAASAVTRLEFAFLISLWGLNADSLSEHVSTKDPEAAGKTEDTA</sequence>
<comment type="caution">
    <text evidence="1">The sequence shown here is derived from an EMBL/GenBank/DDBJ whole genome shotgun (WGS) entry which is preliminary data.</text>
</comment>
<proteinExistence type="predicted"/>
<reference evidence="1" key="1">
    <citation type="journal article" date="2024" name="Gigascience">
        <title>Chromosome-level genome of the poultry shaft louse Menopon gallinae provides insight into the host-switching and adaptive evolution of parasitic lice.</title>
        <authorList>
            <person name="Xu Y."/>
            <person name="Ma L."/>
            <person name="Liu S."/>
            <person name="Liang Y."/>
            <person name="Liu Q."/>
            <person name="He Z."/>
            <person name="Tian L."/>
            <person name="Duan Y."/>
            <person name="Cai W."/>
            <person name="Li H."/>
            <person name="Song F."/>
        </authorList>
    </citation>
    <scope>NUCLEOTIDE SEQUENCE</scope>
    <source>
        <strain evidence="1">Cailab_2023a</strain>
    </source>
</reference>
<dbReference type="EMBL" id="JARGDH010000004">
    <property type="protein sequence ID" value="KAL0269365.1"/>
    <property type="molecule type" value="Genomic_DNA"/>
</dbReference>
<dbReference type="AlphaFoldDB" id="A0AAW2HIF4"/>
<gene>
    <name evidence="1" type="ORF">PYX00_007123</name>
</gene>
<name>A0AAW2HIF4_9NEOP</name>